<dbReference type="SUPFAM" id="SSF56349">
    <property type="entry name" value="DNA breaking-rejoining enzymes"/>
    <property type="match status" value="1"/>
</dbReference>
<evidence type="ECO:0000313" key="3">
    <source>
        <dbReference type="EMBL" id="OVE83166.1"/>
    </source>
</evidence>
<protein>
    <submittedName>
        <fullName evidence="3">Integrase</fullName>
    </submittedName>
</protein>
<keyword evidence="4" id="KW-1185">Reference proteome</keyword>
<name>A0A202E4D4_9EURY</name>
<dbReference type="InterPro" id="IPR011010">
    <property type="entry name" value="DNA_brk_join_enz"/>
</dbReference>
<evidence type="ECO:0000259" key="2">
    <source>
        <dbReference type="PROSITE" id="PS51898"/>
    </source>
</evidence>
<feature type="domain" description="Tyr recombinase" evidence="2">
    <location>
        <begin position="137"/>
        <end position="314"/>
    </location>
</feature>
<comment type="caution">
    <text evidence="3">The sequence shown here is derived from an EMBL/GenBank/DDBJ whole genome shotgun (WGS) entry which is preliminary data.</text>
</comment>
<accession>A0A202E4D4</accession>
<dbReference type="GO" id="GO:0006310">
    <property type="term" value="P:DNA recombination"/>
    <property type="evidence" value="ECO:0007669"/>
    <property type="project" value="UniProtKB-KW"/>
</dbReference>
<dbReference type="Proteomes" id="UP000196084">
    <property type="component" value="Unassembled WGS sequence"/>
</dbReference>
<dbReference type="PROSITE" id="PS51898">
    <property type="entry name" value="TYR_RECOMBINASE"/>
    <property type="match status" value="1"/>
</dbReference>
<dbReference type="RefSeq" id="WP_054862398.1">
    <property type="nucleotide sequence ID" value="NZ_MWPH01000004.1"/>
</dbReference>
<dbReference type="InterPro" id="IPR013762">
    <property type="entry name" value="Integrase-like_cat_sf"/>
</dbReference>
<dbReference type="InterPro" id="IPR002104">
    <property type="entry name" value="Integrase_catalytic"/>
</dbReference>
<dbReference type="OrthoDB" id="144892at2157"/>
<dbReference type="EMBL" id="MWPH01000004">
    <property type="protein sequence ID" value="OVE83166.1"/>
    <property type="molecule type" value="Genomic_DNA"/>
</dbReference>
<dbReference type="Gene3D" id="1.10.443.10">
    <property type="entry name" value="Intergrase catalytic core"/>
    <property type="match status" value="1"/>
</dbReference>
<dbReference type="GO" id="GO:0015074">
    <property type="term" value="P:DNA integration"/>
    <property type="evidence" value="ECO:0007669"/>
    <property type="project" value="InterPro"/>
</dbReference>
<sequence>MTANPEQSIKRLRERIEEVEDMDEDDAQALRRMSDRIRILGPSKYSDFAHEKYLMRAVKIAQEVGGLADALEDRDAAERIVAWINTEKANSPETNKDYRVTLRQFGKLVSGDDTDEIPESIEWVPGGYPSNYDPAPDPGDMLRWEEDVLPMIEACVNLRDRALVALAWDLGPRPYELFDLSPKQITDHKYGLQVTVDGKQGRRSPVLIPSVPYVNRWLEVHPGSGSDPLFCNLNGGGSISNNRVRDILKEKARKAGVDRPVTPSNFRKSSASHLASQGVSQAHLEDHHGWTRGSDIAARYVSVFAEANDREIAKAHGKDVQEDEPEALAPHTCHRCDRETPREKDACVWCGAALSQRAVDKDDELNRRWMETARDVADIEGLTIDEVMDARDSVDENAFLRQVLLSDD</sequence>
<reference evidence="3 4" key="1">
    <citation type="submission" date="2017-02" db="EMBL/GenBank/DDBJ databases">
        <title>Natronthermophilus aegyptiacus gen. nov.,sp. nov., an aerobic, extremely halophilic alkalithermophilic archaeon isolated from the athalassohaline Wadi An Natrun, Egypt.</title>
        <authorList>
            <person name="Zhao B."/>
        </authorList>
    </citation>
    <scope>NUCLEOTIDE SEQUENCE [LARGE SCALE GENOMIC DNA]</scope>
    <source>
        <strain evidence="3 4">CGMCC 1.3597</strain>
    </source>
</reference>
<organism evidence="3 4">
    <name type="scientific">Natronolimnobius baerhuensis</name>
    <dbReference type="NCBI Taxonomy" id="253108"/>
    <lineage>
        <taxon>Archaea</taxon>
        <taxon>Methanobacteriati</taxon>
        <taxon>Methanobacteriota</taxon>
        <taxon>Stenosarchaea group</taxon>
        <taxon>Halobacteria</taxon>
        <taxon>Halobacteriales</taxon>
        <taxon>Natrialbaceae</taxon>
        <taxon>Natronolimnobius</taxon>
    </lineage>
</organism>
<dbReference type="GO" id="GO:0003677">
    <property type="term" value="F:DNA binding"/>
    <property type="evidence" value="ECO:0007669"/>
    <property type="project" value="InterPro"/>
</dbReference>
<proteinExistence type="predicted"/>
<keyword evidence="1" id="KW-0233">DNA recombination</keyword>
<dbReference type="Pfam" id="PF00589">
    <property type="entry name" value="Phage_integrase"/>
    <property type="match status" value="1"/>
</dbReference>
<evidence type="ECO:0000256" key="1">
    <source>
        <dbReference type="ARBA" id="ARBA00023172"/>
    </source>
</evidence>
<dbReference type="AlphaFoldDB" id="A0A202E4D4"/>
<evidence type="ECO:0000313" key="4">
    <source>
        <dbReference type="Proteomes" id="UP000196084"/>
    </source>
</evidence>
<gene>
    <name evidence="3" type="ORF">B2G88_17305</name>
</gene>